<keyword evidence="1" id="KW-0812">Transmembrane</keyword>
<keyword evidence="1" id="KW-1133">Transmembrane helix</keyword>
<feature type="transmembrane region" description="Helical" evidence="1">
    <location>
        <begin position="70"/>
        <end position="90"/>
    </location>
</feature>
<sequence length="97" mass="10744">MKRKYVRNIAAILLIGLILTSCFPGGGSSGPNDPSGFFMGIWHGWIAPISLIFGFFNPSISIYDVNNTGWWYDFGFYMAIISGFGGLSLLRKNKDNN</sequence>
<evidence type="ECO:0000256" key="1">
    <source>
        <dbReference type="SAM" id="Phobius"/>
    </source>
</evidence>
<organism evidence="2">
    <name type="scientific">hydrothermal vent metagenome</name>
    <dbReference type="NCBI Taxonomy" id="652676"/>
    <lineage>
        <taxon>unclassified sequences</taxon>
        <taxon>metagenomes</taxon>
        <taxon>ecological metagenomes</taxon>
    </lineage>
</organism>
<name>A0A3B1D2I2_9ZZZZ</name>
<keyword evidence="1" id="KW-0472">Membrane</keyword>
<feature type="transmembrane region" description="Helical" evidence="1">
    <location>
        <begin position="40"/>
        <end position="58"/>
    </location>
</feature>
<proteinExistence type="predicted"/>
<protein>
    <recommendedName>
        <fullName evidence="3">Lipoprotein</fullName>
    </recommendedName>
</protein>
<dbReference type="EMBL" id="UOGD01000312">
    <property type="protein sequence ID" value="VAX25845.1"/>
    <property type="molecule type" value="Genomic_DNA"/>
</dbReference>
<accession>A0A3B1D2I2</accession>
<evidence type="ECO:0008006" key="3">
    <source>
        <dbReference type="Google" id="ProtNLM"/>
    </source>
</evidence>
<gene>
    <name evidence="2" type="ORF">MNBD_IGNAVI01-383</name>
</gene>
<reference evidence="2" key="1">
    <citation type="submission" date="2018-06" db="EMBL/GenBank/DDBJ databases">
        <authorList>
            <person name="Zhirakovskaya E."/>
        </authorList>
    </citation>
    <scope>NUCLEOTIDE SEQUENCE</scope>
</reference>
<evidence type="ECO:0000313" key="2">
    <source>
        <dbReference type="EMBL" id="VAX25845.1"/>
    </source>
</evidence>
<dbReference type="PROSITE" id="PS51257">
    <property type="entry name" value="PROKAR_LIPOPROTEIN"/>
    <property type="match status" value="1"/>
</dbReference>
<dbReference type="AlphaFoldDB" id="A0A3B1D2I2"/>